<dbReference type="PANTHER" id="PTHR32044:SF80">
    <property type="entry name" value="XYLOGLUCAN GLYCOSYLTRANSFERASE 2-RELATED"/>
    <property type="match status" value="1"/>
</dbReference>
<feature type="transmembrane region" description="Helical" evidence="9">
    <location>
        <begin position="311"/>
        <end position="334"/>
    </location>
</feature>
<dbReference type="AlphaFoldDB" id="A0A1M5ERH6"/>
<dbReference type="RefSeq" id="WP_143157370.1">
    <property type="nucleotide sequence ID" value="NZ_FQUO01000012.1"/>
</dbReference>
<keyword evidence="3 10" id="KW-0808">Transferase</keyword>
<evidence type="ECO:0000256" key="9">
    <source>
        <dbReference type="SAM" id="Phobius"/>
    </source>
</evidence>
<evidence type="ECO:0000313" key="10">
    <source>
        <dbReference type="EMBL" id="SHF81612.1"/>
    </source>
</evidence>
<keyword evidence="7 9" id="KW-0472">Membrane</keyword>
<comment type="subcellular location">
    <subcellularLocation>
        <location evidence="1">Golgi apparatus membrane</location>
        <topology evidence="1">Multi-pass membrane protein</topology>
    </subcellularLocation>
</comment>
<evidence type="ECO:0000256" key="1">
    <source>
        <dbReference type="ARBA" id="ARBA00004653"/>
    </source>
</evidence>
<proteinExistence type="predicted"/>
<keyword evidence="5 9" id="KW-1133">Transmembrane helix</keyword>
<protein>
    <submittedName>
        <fullName evidence="10">Glycosyltransferase, catalytic subunit of cellulose synthase and poly-beta-1,6-N-acetylglucosamine synthase</fullName>
    </submittedName>
</protein>
<evidence type="ECO:0000256" key="8">
    <source>
        <dbReference type="ARBA" id="ARBA00023316"/>
    </source>
</evidence>
<organism evidence="10 11">
    <name type="scientific">Cnuella takakiae</name>
    <dbReference type="NCBI Taxonomy" id="1302690"/>
    <lineage>
        <taxon>Bacteria</taxon>
        <taxon>Pseudomonadati</taxon>
        <taxon>Bacteroidota</taxon>
        <taxon>Chitinophagia</taxon>
        <taxon>Chitinophagales</taxon>
        <taxon>Chitinophagaceae</taxon>
        <taxon>Cnuella</taxon>
    </lineage>
</organism>
<feature type="transmembrane region" description="Helical" evidence="9">
    <location>
        <begin position="432"/>
        <end position="454"/>
    </location>
</feature>
<evidence type="ECO:0000313" key="11">
    <source>
        <dbReference type="Proteomes" id="UP000184368"/>
    </source>
</evidence>
<keyword evidence="11" id="KW-1185">Reference proteome</keyword>
<keyword evidence="6" id="KW-0333">Golgi apparatus</keyword>
<dbReference type="SUPFAM" id="SSF53448">
    <property type="entry name" value="Nucleotide-diphospho-sugar transferases"/>
    <property type="match status" value="1"/>
</dbReference>
<dbReference type="STRING" id="1302690.BUE76_04645"/>
<evidence type="ECO:0000256" key="2">
    <source>
        <dbReference type="ARBA" id="ARBA00022676"/>
    </source>
</evidence>
<accession>A0A1M5ERH6</accession>
<dbReference type="Proteomes" id="UP000184368">
    <property type="component" value="Unassembled WGS sequence"/>
</dbReference>
<evidence type="ECO:0000256" key="7">
    <source>
        <dbReference type="ARBA" id="ARBA00023136"/>
    </source>
</evidence>
<dbReference type="PANTHER" id="PTHR32044">
    <property type="entry name" value="GLUCOMANNAN 4-BETA-MANNOSYLTRANSFERASE 9"/>
    <property type="match status" value="1"/>
</dbReference>
<feature type="transmembrane region" description="Helical" evidence="9">
    <location>
        <begin position="460"/>
        <end position="479"/>
    </location>
</feature>
<dbReference type="Pfam" id="PF13641">
    <property type="entry name" value="Glyco_tranf_2_3"/>
    <property type="match status" value="1"/>
</dbReference>
<evidence type="ECO:0000256" key="5">
    <source>
        <dbReference type="ARBA" id="ARBA00022989"/>
    </source>
</evidence>
<reference evidence="10 11" key="1">
    <citation type="submission" date="2016-11" db="EMBL/GenBank/DDBJ databases">
        <authorList>
            <person name="Jaros S."/>
            <person name="Januszkiewicz K."/>
            <person name="Wedrychowicz H."/>
        </authorList>
    </citation>
    <scope>NUCLEOTIDE SEQUENCE [LARGE SCALE GENOMIC DNA]</scope>
    <source>
        <strain evidence="10 11">DSM 26897</strain>
    </source>
</reference>
<sequence length="492" mass="56401">MYELLKSFAYLVFVLYALSSLWLLINGLMQLHLLWHYKRGKKRAAAIQQMPAVLPFVSIQIPVYNERYVIGRLLQSLAGLDYPKDRFELQVLDDSTDDSQGIIDAEVAWLQQQDIQVSVLRRKDRKGFKAGALQAGLPLCKGELIAIFDADFTPPPNFLKRLITHFNNPKIGLVQARWGHINEYENALTRIQTFMLDTHFSIEQSGRYHAGYFINFCGTAGIWRKQCIEEAGGWDGSVLSEDLDLSYRAQLKGWKLVYDQDTEVPAELPAAIEAYKVQQFRWTKGTAQIFRKNLSLLLQTAMPLSKKIHGIFHLLSSFMFVALFFNALLTVPMLVFRNMYPEIEQLSRYTVVASLNLFVITFFYYTGKRALSKEPATFLRHYPLFLVVNMGMAAQNCCAVLQGLFSKKAVFVRTPKSNSNTQNVYLSQRISWLTLFEIALLLYYLGGVVLSIYFNDFFLMGFFFMVISGLAFIIFHSLAQTKPMLQLKARFS</sequence>
<feature type="transmembrane region" description="Helical" evidence="9">
    <location>
        <begin position="346"/>
        <end position="365"/>
    </location>
</feature>
<feature type="transmembrane region" description="Helical" evidence="9">
    <location>
        <begin position="12"/>
        <end position="35"/>
    </location>
</feature>
<dbReference type="Gene3D" id="3.90.550.10">
    <property type="entry name" value="Spore Coat Polysaccharide Biosynthesis Protein SpsA, Chain A"/>
    <property type="match status" value="1"/>
</dbReference>
<dbReference type="FunFam" id="3.90.550.10:FF:000057">
    <property type="entry name" value="Glycosyltransferase-like protein, family 2"/>
    <property type="match status" value="1"/>
</dbReference>
<dbReference type="InterPro" id="IPR029044">
    <property type="entry name" value="Nucleotide-diphossugar_trans"/>
</dbReference>
<evidence type="ECO:0000256" key="4">
    <source>
        <dbReference type="ARBA" id="ARBA00022692"/>
    </source>
</evidence>
<gene>
    <name evidence="10" type="ORF">SAMN05444008_112149</name>
</gene>
<name>A0A1M5ERH6_9BACT</name>
<keyword evidence="4 9" id="KW-0812">Transmembrane</keyword>
<evidence type="ECO:0000256" key="6">
    <source>
        <dbReference type="ARBA" id="ARBA00023034"/>
    </source>
</evidence>
<keyword evidence="8" id="KW-0961">Cell wall biogenesis/degradation</keyword>
<dbReference type="EMBL" id="FQUO01000012">
    <property type="protein sequence ID" value="SHF81612.1"/>
    <property type="molecule type" value="Genomic_DNA"/>
</dbReference>
<dbReference type="OrthoDB" id="9766299at2"/>
<evidence type="ECO:0000256" key="3">
    <source>
        <dbReference type="ARBA" id="ARBA00022679"/>
    </source>
</evidence>
<dbReference type="GO" id="GO:0071555">
    <property type="term" value="P:cell wall organization"/>
    <property type="evidence" value="ECO:0007669"/>
    <property type="project" value="UniProtKB-KW"/>
</dbReference>
<dbReference type="GO" id="GO:0016757">
    <property type="term" value="F:glycosyltransferase activity"/>
    <property type="evidence" value="ECO:0007669"/>
    <property type="project" value="UniProtKB-KW"/>
</dbReference>
<keyword evidence="2" id="KW-0328">Glycosyltransferase</keyword>